<dbReference type="FunFam" id="3.90.950.10:FF:000008">
    <property type="entry name" value="Maf-like protein, expressed"/>
    <property type="match status" value="1"/>
</dbReference>
<sequence length="219" mass="23981">MASTALGAARTFLRTPRGKATRIILGSSSKVRRTLMDELCSEVGDGLLQYQVRTADIDEKAIRREKPEDLVTTLALAKAEAIKKKLEAEDNGNTLLITCDQVVVHEGRILEKPESEEEVRENVKGYAKSYPSTVGAIAVTELSTGKVELEIDVANIHFESIPEESVETLIKEGEVFWAAGGLLVEHPLVQPHVVKIEGTMDGVMGLPKARVLNLLSKFF</sequence>
<keyword evidence="3" id="KW-1185">Reference proteome</keyword>
<keyword evidence="1" id="KW-0378">Hydrolase</keyword>
<organism evidence="2 3">
    <name type="scientific">Chloropicon primus</name>
    <dbReference type="NCBI Taxonomy" id="1764295"/>
    <lineage>
        <taxon>Eukaryota</taxon>
        <taxon>Viridiplantae</taxon>
        <taxon>Chlorophyta</taxon>
        <taxon>Chloropicophyceae</taxon>
        <taxon>Chloropicales</taxon>
        <taxon>Chloropicaceae</taxon>
        <taxon>Chloropicon</taxon>
    </lineage>
</organism>
<evidence type="ECO:0000256" key="1">
    <source>
        <dbReference type="ARBA" id="ARBA00022801"/>
    </source>
</evidence>
<accession>A0A5B8MNI5</accession>
<dbReference type="AlphaFoldDB" id="A0A5B8MNI5"/>
<dbReference type="GO" id="GO:0047429">
    <property type="term" value="F:nucleoside triphosphate diphosphatase activity"/>
    <property type="evidence" value="ECO:0007669"/>
    <property type="project" value="InterPro"/>
</dbReference>
<evidence type="ECO:0000313" key="2">
    <source>
        <dbReference type="EMBL" id="QDZ22039.1"/>
    </source>
</evidence>
<dbReference type="InterPro" id="IPR029001">
    <property type="entry name" value="ITPase-like_fam"/>
</dbReference>
<dbReference type="STRING" id="1764295.A0A5B8MNI5"/>
<dbReference type="PIRSF" id="PIRSF006305">
    <property type="entry name" value="Maf"/>
    <property type="match status" value="1"/>
</dbReference>
<dbReference type="EMBL" id="CP031039">
    <property type="protein sequence ID" value="QDZ22039.1"/>
    <property type="molecule type" value="Genomic_DNA"/>
</dbReference>
<proteinExistence type="inferred from homology"/>
<dbReference type="Proteomes" id="UP000316726">
    <property type="component" value="Chromosome 6"/>
</dbReference>
<reference evidence="2 3" key="1">
    <citation type="submission" date="2018-07" db="EMBL/GenBank/DDBJ databases">
        <title>The complete nuclear genome of the prasinophyte Chloropicon primus (CCMP1205).</title>
        <authorList>
            <person name="Pombert J.-F."/>
            <person name="Otis C."/>
            <person name="Turmel M."/>
            <person name="Lemieux C."/>
        </authorList>
    </citation>
    <scope>NUCLEOTIDE SEQUENCE [LARGE SCALE GENOMIC DNA]</scope>
    <source>
        <strain evidence="2 3">CCMP1205</strain>
    </source>
</reference>
<dbReference type="PANTHER" id="PTHR43213">
    <property type="entry name" value="BIFUNCTIONAL DTTP/UTP PYROPHOSPHATASE/METHYLTRANSFERASE PROTEIN-RELATED"/>
    <property type="match status" value="1"/>
</dbReference>
<gene>
    <name evidence="2" type="ORF">A3770_06p45570</name>
</gene>
<dbReference type="InterPro" id="IPR003697">
    <property type="entry name" value="Maf-like"/>
</dbReference>
<name>A0A5B8MNI5_9CHLO</name>
<protein>
    <submittedName>
        <fullName evidence="2">Inosine triphosphate pyrophosphatase-like protein</fullName>
    </submittedName>
</protein>
<dbReference type="OrthoDB" id="10267058at2759"/>
<dbReference type="PANTHER" id="PTHR43213:SF4">
    <property type="entry name" value="7-METHYL-GTP PYROPHOSPHATASE"/>
    <property type="match status" value="1"/>
</dbReference>
<evidence type="ECO:0000313" key="3">
    <source>
        <dbReference type="Proteomes" id="UP000316726"/>
    </source>
</evidence>
<dbReference type="SUPFAM" id="SSF52972">
    <property type="entry name" value="ITPase-like"/>
    <property type="match status" value="1"/>
</dbReference>
<dbReference type="HAMAP" id="MF_00528">
    <property type="entry name" value="Maf"/>
    <property type="match status" value="1"/>
</dbReference>
<dbReference type="Gene3D" id="3.90.950.10">
    <property type="match status" value="1"/>
</dbReference>
<dbReference type="Pfam" id="PF02545">
    <property type="entry name" value="Maf"/>
    <property type="match status" value="1"/>
</dbReference>